<evidence type="ECO:0000313" key="2">
    <source>
        <dbReference type="Proteomes" id="UP001054837"/>
    </source>
</evidence>
<dbReference type="Proteomes" id="UP001054837">
    <property type="component" value="Unassembled WGS sequence"/>
</dbReference>
<sequence>MNRLLKNFRKDSKIVDVAGYTPTQAWNTDESGLFWKRIPNRTYVVKAYKRAEWNLKQNSHFLLMFLDILRCLEVKIEDRNFPIEKASWSPALYPKNFGFEDIPKESFIVMVTNSSQWIDSSACYKHSSRHCLRYSEKCIAVLHI</sequence>
<gene>
    <name evidence="1" type="ORF">CDAR_474971</name>
</gene>
<proteinExistence type="predicted"/>
<name>A0AAV4QQM8_9ARAC</name>
<dbReference type="AlphaFoldDB" id="A0AAV4QQM8"/>
<dbReference type="EMBL" id="BPLQ01004748">
    <property type="protein sequence ID" value="GIY10422.1"/>
    <property type="molecule type" value="Genomic_DNA"/>
</dbReference>
<protein>
    <recommendedName>
        <fullName evidence="3">PiggyBac transposable element-derived protein domain-containing protein</fullName>
    </recommendedName>
</protein>
<evidence type="ECO:0008006" key="3">
    <source>
        <dbReference type="Google" id="ProtNLM"/>
    </source>
</evidence>
<accession>A0AAV4QQM8</accession>
<evidence type="ECO:0000313" key="1">
    <source>
        <dbReference type="EMBL" id="GIY10422.1"/>
    </source>
</evidence>
<comment type="caution">
    <text evidence="1">The sequence shown here is derived from an EMBL/GenBank/DDBJ whole genome shotgun (WGS) entry which is preliminary data.</text>
</comment>
<reference evidence="1 2" key="1">
    <citation type="submission" date="2021-06" db="EMBL/GenBank/DDBJ databases">
        <title>Caerostris darwini draft genome.</title>
        <authorList>
            <person name="Kono N."/>
            <person name="Arakawa K."/>
        </authorList>
    </citation>
    <scope>NUCLEOTIDE SEQUENCE [LARGE SCALE GENOMIC DNA]</scope>
</reference>
<organism evidence="1 2">
    <name type="scientific">Caerostris darwini</name>
    <dbReference type="NCBI Taxonomy" id="1538125"/>
    <lineage>
        <taxon>Eukaryota</taxon>
        <taxon>Metazoa</taxon>
        <taxon>Ecdysozoa</taxon>
        <taxon>Arthropoda</taxon>
        <taxon>Chelicerata</taxon>
        <taxon>Arachnida</taxon>
        <taxon>Araneae</taxon>
        <taxon>Araneomorphae</taxon>
        <taxon>Entelegynae</taxon>
        <taxon>Araneoidea</taxon>
        <taxon>Araneidae</taxon>
        <taxon>Caerostris</taxon>
    </lineage>
</organism>
<keyword evidence="2" id="KW-1185">Reference proteome</keyword>